<feature type="compositionally biased region" description="Acidic residues" evidence="1">
    <location>
        <begin position="73"/>
        <end position="97"/>
    </location>
</feature>
<keyword evidence="2" id="KW-0732">Signal</keyword>
<comment type="caution">
    <text evidence="3">The sequence shown here is derived from an EMBL/GenBank/DDBJ whole genome shotgun (WGS) entry which is preliminary data.</text>
</comment>
<reference evidence="3" key="1">
    <citation type="submission" date="2018-11" db="EMBL/GenBank/DDBJ databases">
        <authorList>
            <person name="Alioto T."/>
            <person name="Alioto T."/>
        </authorList>
    </citation>
    <scope>NUCLEOTIDE SEQUENCE</scope>
</reference>
<organism evidence="3 4">
    <name type="scientific">Mytilus galloprovincialis</name>
    <name type="common">Mediterranean mussel</name>
    <dbReference type="NCBI Taxonomy" id="29158"/>
    <lineage>
        <taxon>Eukaryota</taxon>
        <taxon>Metazoa</taxon>
        <taxon>Spiralia</taxon>
        <taxon>Lophotrochozoa</taxon>
        <taxon>Mollusca</taxon>
        <taxon>Bivalvia</taxon>
        <taxon>Autobranchia</taxon>
        <taxon>Pteriomorphia</taxon>
        <taxon>Mytilida</taxon>
        <taxon>Mytiloidea</taxon>
        <taxon>Mytilidae</taxon>
        <taxon>Mytilinae</taxon>
        <taxon>Mytilus</taxon>
    </lineage>
</organism>
<gene>
    <name evidence="3" type="ORF">MGAL_10B035532</name>
</gene>
<name>A0A8B6CVW0_MYTGA</name>
<feature type="region of interest" description="Disordered" evidence="1">
    <location>
        <begin position="72"/>
        <end position="97"/>
    </location>
</feature>
<protein>
    <recommendedName>
        <fullName evidence="5">Myticin C</fullName>
    </recommendedName>
</protein>
<proteinExistence type="predicted"/>
<evidence type="ECO:0008006" key="5">
    <source>
        <dbReference type="Google" id="ProtNLM"/>
    </source>
</evidence>
<sequence>MKAAIIGLLICCCAAYLSVTEANYGCPIPTLCRLHCLRKLCLIGRCGGRGWIKRKCKCHICKRSNKDKANEEFPADESNEEFPADEFTEEFPIDDIN</sequence>
<dbReference type="EMBL" id="UYJE01002454">
    <property type="protein sequence ID" value="VDI10905.1"/>
    <property type="molecule type" value="Genomic_DNA"/>
</dbReference>
<evidence type="ECO:0000256" key="1">
    <source>
        <dbReference type="SAM" id="MobiDB-lite"/>
    </source>
</evidence>
<keyword evidence="4" id="KW-1185">Reference proteome</keyword>
<evidence type="ECO:0000313" key="3">
    <source>
        <dbReference type="EMBL" id="VDI10905.1"/>
    </source>
</evidence>
<feature type="chain" id="PRO_5032587898" description="Myticin C" evidence="2">
    <location>
        <begin position="23"/>
        <end position="97"/>
    </location>
</feature>
<feature type="signal peptide" evidence="2">
    <location>
        <begin position="1"/>
        <end position="22"/>
    </location>
</feature>
<evidence type="ECO:0000256" key="2">
    <source>
        <dbReference type="SAM" id="SignalP"/>
    </source>
</evidence>
<evidence type="ECO:0000313" key="4">
    <source>
        <dbReference type="Proteomes" id="UP000596742"/>
    </source>
</evidence>
<accession>A0A8B6CVW0</accession>
<dbReference type="Proteomes" id="UP000596742">
    <property type="component" value="Unassembled WGS sequence"/>
</dbReference>
<dbReference type="AlphaFoldDB" id="A0A8B6CVW0"/>